<organism evidence="2 3">
    <name type="scientific">Phytophthora oleae</name>
    <dbReference type="NCBI Taxonomy" id="2107226"/>
    <lineage>
        <taxon>Eukaryota</taxon>
        <taxon>Sar</taxon>
        <taxon>Stramenopiles</taxon>
        <taxon>Oomycota</taxon>
        <taxon>Peronosporomycetes</taxon>
        <taxon>Peronosporales</taxon>
        <taxon>Peronosporaceae</taxon>
        <taxon>Phytophthora</taxon>
    </lineage>
</organism>
<dbReference type="Proteomes" id="UP001632037">
    <property type="component" value="Unassembled WGS sequence"/>
</dbReference>
<keyword evidence="3" id="KW-1185">Reference proteome</keyword>
<gene>
    <name evidence="1" type="ORF">V7S43_012806</name>
    <name evidence="2" type="ORF">V7S43_012808</name>
</gene>
<proteinExistence type="predicted"/>
<accession>A0ABD3F697</accession>
<comment type="caution">
    <text evidence="2">The sequence shown here is derived from an EMBL/GenBank/DDBJ whole genome shotgun (WGS) entry which is preliminary data.</text>
</comment>
<evidence type="ECO:0000313" key="1">
    <source>
        <dbReference type="EMBL" id="KAL3661999.1"/>
    </source>
</evidence>
<sequence>MRQMYGSRVEVGQEAAISIAAVTDRLLLAVCTRVWPPSSSNELRTLPIARLEYDEKRNPAG</sequence>
<protein>
    <submittedName>
        <fullName evidence="2">Uncharacterized protein</fullName>
    </submittedName>
</protein>
<evidence type="ECO:0000313" key="3">
    <source>
        <dbReference type="Proteomes" id="UP001632037"/>
    </source>
</evidence>
<reference evidence="2 3" key="1">
    <citation type="submission" date="2024-09" db="EMBL/GenBank/DDBJ databases">
        <title>Genome sequencing and assembly of Phytophthora oleae, isolate VK10A, causative agent of rot of olive drupes.</title>
        <authorList>
            <person name="Conti Taguali S."/>
            <person name="Riolo M."/>
            <person name="La Spada F."/>
            <person name="Cacciola S.O."/>
            <person name="Dionisio G."/>
        </authorList>
    </citation>
    <scope>NUCLEOTIDE SEQUENCE [LARGE SCALE GENOMIC DNA]</scope>
    <source>
        <strain evidence="2 3">VK10A</strain>
    </source>
</reference>
<name>A0ABD3F697_9STRA</name>
<dbReference type="AlphaFoldDB" id="A0ABD3F697"/>
<evidence type="ECO:0000313" key="2">
    <source>
        <dbReference type="EMBL" id="KAL3662001.1"/>
    </source>
</evidence>
<dbReference type="EMBL" id="JBIMZQ010000033">
    <property type="protein sequence ID" value="KAL3662001.1"/>
    <property type="molecule type" value="Genomic_DNA"/>
</dbReference>
<dbReference type="EMBL" id="JBIMZQ010000033">
    <property type="protein sequence ID" value="KAL3661999.1"/>
    <property type="molecule type" value="Genomic_DNA"/>
</dbReference>